<dbReference type="Gene3D" id="3.30.70.1730">
    <property type="match status" value="1"/>
</dbReference>
<dbReference type="GeneID" id="84577899"/>
<name>A0A2N6UKY9_9FIRM</name>
<dbReference type="EMBL" id="PNHP01000001">
    <property type="protein sequence ID" value="PMC82477.1"/>
    <property type="molecule type" value="Genomic_DNA"/>
</dbReference>
<dbReference type="SUPFAM" id="SSF160369">
    <property type="entry name" value="Ribosomal protein L10-like"/>
    <property type="match status" value="1"/>
</dbReference>
<keyword evidence="3 5" id="KW-0687">Ribonucleoprotein</keyword>
<keyword evidence="5" id="KW-0699">rRNA-binding</keyword>
<dbReference type="Gene3D" id="6.10.250.290">
    <property type="match status" value="1"/>
</dbReference>
<proteinExistence type="inferred from homology"/>
<dbReference type="InterPro" id="IPR043141">
    <property type="entry name" value="Ribosomal_uL10-like_sf"/>
</dbReference>
<dbReference type="AlphaFoldDB" id="A0A2N6UKY9"/>
<dbReference type="PANTHER" id="PTHR11560">
    <property type="entry name" value="39S RIBOSOMAL PROTEIN L10, MITOCHONDRIAL"/>
    <property type="match status" value="1"/>
</dbReference>
<dbReference type="Pfam" id="PF00466">
    <property type="entry name" value="Ribosomal_L10"/>
    <property type="match status" value="1"/>
</dbReference>
<comment type="subunit">
    <text evidence="5">Part of the ribosomal stalk of the 50S ribosomal subunit. The N-terminus interacts with L11 and the large rRNA to form the base of the stalk. The C-terminus forms an elongated spine to which L12 dimers bind in a sequential fashion forming a multimeric L10(L12)X complex.</text>
</comment>
<dbReference type="GO" id="GO:0006412">
    <property type="term" value="P:translation"/>
    <property type="evidence" value="ECO:0007669"/>
    <property type="project" value="UniProtKB-UniRule"/>
</dbReference>
<keyword evidence="5" id="KW-0694">RNA-binding</keyword>
<dbReference type="RefSeq" id="WP_004813569.1">
    <property type="nucleotide sequence ID" value="NZ_CABKPG010000034.1"/>
</dbReference>
<organism evidence="6 7">
    <name type="scientific">Anaerococcus hydrogenalis</name>
    <dbReference type="NCBI Taxonomy" id="33029"/>
    <lineage>
        <taxon>Bacteria</taxon>
        <taxon>Bacillati</taxon>
        <taxon>Bacillota</taxon>
        <taxon>Tissierellia</taxon>
        <taxon>Tissierellales</taxon>
        <taxon>Peptoniphilaceae</taxon>
        <taxon>Anaerococcus</taxon>
    </lineage>
</organism>
<keyword evidence="2 5" id="KW-0689">Ribosomal protein</keyword>
<dbReference type="InterPro" id="IPR022973">
    <property type="entry name" value="Ribosomal_uL10_bac"/>
</dbReference>
<evidence type="ECO:0000313" key="6">
    <source>
        <dbReference type="EMBL" id="PMC82477.1"/>
    </source>
</evidence>
<dbReference type="InterPro" id="IPR047865">
    <property type="entry name" value="Ribosomal_uL10_bac_type"/>
</dbReference>
<dbReference type="NCBIfam" id="NF000955">
    <property type="entry name" value="PRK00099.1-1"/>
    <property type="match status" value="1"/>
</dbReference>
<dbReference type="InterPro" id="IPR001790">
    <property type="entry name" value="Ribosomal_uL10"/>
</dbReference>
<dbReference type="GO" id="GO:1990904">
    <property type="term" value="C:ribonucleoprotein complex"/>
    <property type="evidence" value="ECO:0007669"/>
    <property type="project" value="UniProtKB-KW"/>
</dbReference>
<evidence type="ECO:0000256" key="5">
    <source>
        <dbReference type="HAMAP-Rule" id="MF_00362"/>
    </source>
</evidence>
<gene>
    <name evidence="5 6" type="primary">rplJ</name>
    <name evidence="6" type="ORF">CJ192_01745</name>
</gene>
<sequence>MSEKAIQQKQVIVNEIVKKIESAKSVTLVEFDKMDVKEITDLRNNFRDANTEYKVYKNTMMRFAFQQLGFDQFTEELKGSNALIFSNEEMIDGPKVASKYINQDEANEEKLIIKSGIVDGNYQTPEEMLAIAKLPGQQELASMLVNTLQAPIRKLAGDLSQINAKLVYALDAVREKKENEAA</sequence>
<evidence type="ECO:0000313" key="7">
    <source>
        <dbReference type="Proteomes" id="UP000235658"/>
    </source>
</evidence>
<dbReference type="HAMAP" id="MF_00362">
    <property type="entry name" value="Ribosomal_uL10"/>
    <property type="match status" value="1"/>
</dbReference>
<dbReference type="GO" id="GO:0070180">
    <property type="term" value="F:large ribosomal subunit rRNA binding"/>
    <property type="evidence" value="ECO:0007669"/>
    <property type="project" value="UniProtKB-UniRule"/>
</dbReference>
<comment type="caution">
    <text evidence="6">The sequence shown here is derived from an EMBL/GenBank/DDBJ whole genome shotgun (WGS) entry which is preliminary data.</text>
</comment>
<comment type="similarity">
    <text evidence="1 5">Belongs to the universal ribosomal protein uL10 family.</text>
</comment>
<evidence type="ECO:0000256" key="1">
    <source>
        <dbReference type="ARBA" id="ARBA00008889"/>
    </source>
</evidence>
<evidence type="ECO:0000256" key="3">
    <source>
        <dbReference type="ARBA" id="ARBA00023274"/>
    </source>
</evidence>
<dbReference type="GO" id="GO:0005840">
    <property type="term" value="C:ribosome"/>
    <property type="evidence" value="ECO:0007669"/>
    <property type="project" value="UniProtKB-KW"/>
</dbReference>
<accession>A0A2N6UKY9</accession>
<dbReference type="Proteomes" id="UP000235658">
    <property type="component" value="Unassembled WGS sequence"/>
</dbReference>
<evidence type="ECO:0000256" key="2">
    <source>
        <dbReference type="ARBA" id="ARBA00022980"/>
    </source>
</evidence>
<protein>
    <recommendedName>
        <fullName evidence="4 5">Large ribosomal subunit protein uL10</fullName>
    </recommendedName>
</protein>
<evidence type="ECO:0000256" key="4">
    <source>
        <dbReference type="ARBA" id="ARBA00035202"/>
    </source>
</evidence>
<dbReference type="CDD" id="cd05797">
    <property type="entry name" value="Ribosomal_L10"/>
    <property type="match status" value="1"/>
</dbReference>
<comment type="function">
    <text evidence="5">Forms part of the ribosomal stalk, playing a central role in the interaction of the ribosome with GTP-bound translation factors.</text>
</comment>
<reference evidence="6 7" key="1">
    <citation type="submission" date="2017-09" db="EMBL/GenBank/DDBJ databases">
        <title>Bacterial strain isolated from the female urinary microbiota.</title>
        <authorList>
            <person name="Thomas-White K."/>
            <person name="Kumar N."/>
            <person name="Forster S."/>
            <person name="Putonti C."/>
            <person name="Lawley T."/>
            <person name="Wolfe A.J."/>
        </authorList>
    </citation>
    <scope>NUCLEOTIDE SEQUENCE [LARGE SCALE GENOMIC DNA]</scope>
    <source>
        <strain evidence="6 7">UMB0204</strain>
    </source>
</reference>